<organism evidence="3 4">
    <name type="scientific">Pseudonocardia eucalypti</name>
    <dbReference type="NCBI Taxonomy" id="648755"/>
    <lineage>
        <taxon>Bacteria</taxon>
        <taxon>Bacillati</taxon>
        <taxon>Actinomycetota</taxon>
        <taxon>Actinomycetes</taxon>
        <taxon>Pseudonocardiales</taxon>
        <taxon>Pseudonocardiaceae</taxon>
        <taxon>Pseudonocardia</taxon>
    </lineage>
</organism>
<comment type="similarity">
    <text evidence="1 2">Belongs to the cytochrome P450 family.</text>
</comment>
<keyword evidence="2" id="KW-0349">Heme</keyword>
<evidence type="ECO:0000313" key="3">
    <source>
        <dbReference type="EMBL" id="GAA5162903.1"/>
    </source>
</evidence>
<dbReference type="SUPFAM" id="SSF48264">
    <property type="entry name" value="Cytochrome P450"/>
    <property type="match status" value="1"/>
</dbReference>
<dbReference type="Gene3D" id="1.10.630.10">
    <property type="entry name" value="Cytochrome P450"/>
    <property type="match status" value="1"/>
</dbReference>
<dbReference type="InterPro" id="IPR036396">
    <property type="entry name" value="Cyt_P450_sf"/>
</dbReference>
<evidence type="ECO:0008006" key="5">
    <source>
        <dbReference type="Google" id="ProtNLM"/>
    </source>
</evidence>
<dbReference type="EMBL" id="BAABJP010000029">
    <property type="protein sequence ID" value="GAA5162903.1"/>
    <property type="molecule type" value="Genomic_DNA"/>
</dbReference>
<gene>
    <name evidence="3" type="ORF">GCM10023321_48970</name>
</gene>
<dbReference type="InterPro" id="IPR001128">
    <property type="entry name" value="Cyt_P450"/>
</dbReference>
<proteinExistence type="inferred from homology"/>
<dbReference type="PROSITE" id="PS00086">
    <property type="entry name" value="CYTOCHROME_P450"/>
    <property type="match status" value="1"/>
</dbReference>
<dbReference type="InterPro" id="IPR002397">
    <property type="entry name" value="Cyt_P450_B"/>
</dbReference>
<comment type="caution">
    <text evidence="3">The sequence shown here is derived from an EMBL/GenBank/DDBJ whole genome shotgun (WGS) entry which is preliminary data.</text>
</comment>
<dbReference type="PRINTS" id="PR00359">
    <property type="entry name" value="BP450"/>
</dbReference>
<dbReference type="CDD" id="cd00302">
    <property type="entry name" value="cytochrome_P450"/>
    <property type="match status" value="1"/>
</dbReference>
<keyword evidence="4" id="KW-1185">Reference proteome</keyword>
<accession>A0ABP9QJ96</accession>
<dbReference type="Proteomes" id="UP001428817">
    <property type="component" value="Unassembled WGS sequence"/>
</dbReference>
<evidence type="ECO:0000256" key="2">
    <source>
        <dbReference type="RuleBase" id="RU000461"/>
    </source>
</evidence>
<reference evidence="4" key="1">
    <citation type="journal article" date="2019" name="Int. J. Syst. Evol. Microbiol.">
        <title>The Global Catalogue of Microorganisms (GCM) 10K type strain sequencing project: providing services to taxonomists for standard genome sequencing and annotation.</title>
        <authorList>
            <consortium name="The Broad Institute Genomics Platform"/>
            <consortium name="The Broad Institute Genome Sequencing Center for Infectious Disease"/>
            <person name="Wu L."/>
            <person name="Ma J."/>
        </authorList>
    </citation>
    <scope>NUCLEOTIDE SEQUENCE [LARGE SCALE GENOMIC DNA]</scope>
    <source>
        <strain evidence="4">JCM 18303</strain>
    </source>
</reference>
<keyword evidence="2" id="KW-0560">Oxidoreductase</keyword>
<evidence type="ECO:0000256" key="1">
    <source>
        <dbReference type="ARBA" id="ARBA00010617"/>
    </source>
</evidence>
<sequence length="432" mass="48547">MTPPATCPVHRIGNIPDLISTVRSKSVLNNAAYFAAAHKLDDGHITVEEFVGGMWTFTDGPEHRRRRKMLNSLVRPDALDAMRENYILPAVEKLLSESLAEPDEDGRYRTDLVELADRLFVGFGANMIGLTDMESPQRQAKLRQIIPGIFGGVLAQFFDNREAVFQMALAAKQTFVEEYYRPAHEAYRRMYAEVEAGTRDEESIPRSLMRLIVSKADPVYEDDEVGIRDAILVFNTAIGTSVQSVVHMVHDTARWFAEHPEDRERVGDMEFLTRCMEETIRLKAPFISFLVRRAGEDLEIGGEAIKQDDELHIEIPRANRDPEVFGPDAGQFNPWRERPEKLPRYGIGFGSGPHACLGLRVVLGNDGHSGSHVRFMQKLFGHGIVPDPAGEPQILAMSQDESAIEDVVTFMSYPVVFDDWTPGNTTVEEYVA</sequence>
<dbReference type="InterPro" id="IPR017972">
    <property type="entry name" value="Cyt_P450_CS"/>
</dbReference>
<dbReference type="PANTHER" id="PTHR46696">
    <property type="entry name" value="P450, PUTATIVE (EUROFUNG)-RELATED"/>
    <property type="match status" value="1"/>
</dbReference>
<dbReference type="PANTHER" id="PTHR46696:SF6">
    <property type="entry name" value="P450, PUTATIVE (EUROFUNG)-RELATED"/>
    <property type="match status" value="1"/>
</dbReference>
<dbReference type="RefSeq" id="WP_185060892.1">
    <property type="nucleotide sequence ID" value="NZ_BAABJP010000029.1"/>
</dbReference>
<evidence type="ECO:0000313" key="4">
    <source>
        <dbReference type="Proteomes" id="UP001428817"/>
    </source>
</evidence>
<name>A0ABP9QJ96_9PSEU</name>
<keyword evidence="2" id="KW-0479">Metal-binding</keyword>
<protein>
    <recommendedName>
        <fullName evidence="5">Cytochrome P450</fullName>
    </recommendedName>
</protein>
<dbReference type="Pfam" id="PF00067">
    <property type="entry name" value="p450"/>
    <property type="match status" value="1"/>
</dbReference>
<keyword evidence="2" id="KW-0503">Monooxygenase</keyword>
<keyword evidence="2" id="KW-0408">Iron</keyword>